<name>A0ACA9KI13_9GLOM</name>
<evidence type="ECO:0000313" key="2">
    <source>
        <dbReference type="Proteomes" id="UP000789702"/>
    </source>
</evidence>
<evidence type="ECO:0000313" key="1">
    <source>
        <dbReference type="EMBL" id="CAG8472933.1"/>
    </source>
</evidence>
<protein>
    <submittedName>
        <fullName evidence="1">2346_t:CDS:1</fullName>
    </submittedName>
</protein>
<sequence>MRRYPNPVLSDNENNCKPAFNFEQNLYKQALDLAEYEDDPWKELNMENIIILEEASYEETGSEYTKEIPEIKAKPITLCIIINNNHRDIGHYNRTSKKRLQELIGIWKIDIDAISKVNKKLYLLGVCLRHFNYNQNTVHSKKLKG</sequence>
<proteinExistence type="predicted"/>
<comment type="caution">
    <text evidence="1">The sequence shown here is derived from an EMBL/GenBank/DDBJ whole genome shotgun (WGS) entry which is preliminary data.</text>
</comment>
<keyword evidence="2" id="KW-1185">Reference proteome</keyword>
<dbReference type="EMBL" id="CAJVPU010001156">
    <property type="protein sequence ID" value="CAG8472933.1"/>
    <property type="molecule type" value="Genomic_DNA"/>
</dbReference>
<accession>A0ACA9KI13</accession>
<dbReference type="Proteomes" id="UP000789702">
    <property type="component" value="Unassembled WGS sequence"/>
</dbReference>
<organism evidence="1 2">
    <name type="scientific">Dentiscutata heterogama</name>
    <dbReference type="NCBI Taxonomy" id="1316150"/>
    <lineage>
        <taxon>Eukaryota</taxon>
        <taxon>Fungi</taxon>
        <taxon>Fungi incertae sedis</taxon>
        <taxon>Mucoromycota</taxon>
        <taxon>Glomeromycotina</taxon>
        <taxon>Glomeromycetes</taxon>
        <taxon>Diversisporales</taxon>
        <taxon>Gigasporaceae</taxon>
        <taxon>Dentiscutata</taxon>
    </lineage>
</organism>
<reference evidence="1" key="1">
    <citation type="submission" date="2021-06" db="EMBL/GenBank/DDBJ databases">
        <authorList>
            <person name="Kallberg Y."/>
            <person name="Tangrot J."/>
            <person name="Rosling A."/>
        </authorList>
    </citation>
    <scope>NUCLEOTIDE SEQUENCE</scope>
    <source>
        <strain evidence="1">IL203A</strain>
    </source>
</reference>
<gene>
    <name evidence="1" type="ORF">DHETER_LOCUS1797</name>
</gene>